<organism evidence="5 6">
    <name type="scientific">Rhizoctonia solani</name>
    <dbReference type="NCBI Taxonomy" id="456999"/>
    <lineage>
        <taxon>Eukaryota</taxon>
        <taxon>Fungi</taxon>
        <taxon>Dikarya</taxon>
        <taxon>Basidiomycota</taxon>
        <taxon>Agaricomycotina</taxon>
        <taxon>Agaricomycetes</taxon>
        <taxon>Cantharellales</taxon>
        <taxon>Ceratobasidiaceae</taxon>
        <taxon>Rhizoctonia</taxon>
    </lineage>
</organism>
<evidence type="ECO:0000313" key="5">
    <source>
        <dbReference type="EMBL" id="CAE6418944.1"/>
    </source>
</evidence>
<evidence type="ECO:0000259" key="4">
    <source>
        <dbReference type="Pfam" id="PF14226"/>
    </source>
</evidence>
<reference evidence="5" key="1">
    <citation type="submission" date="2021-01" db="EMBL/GenBank/DDBJ databases">
        <authorList>
            <person name="Kaushik A."/>
        </authorList>
    </citation>
    <scope>NUCLEOTIDE SEQUENCE</scope>
    <source>
        <strain evidence="5">Type strain: AG8-Rh-89/</strain>
    </source>
</reference>
<evidence type="ECO:0000313" key="6">
    <source>
        <dbReference type="Proteomes" id="UP000663850"/>
    </source>
</evidence>
<name>A0A8H3AFP7_9AGAM</name>
<dbReference type="InterPro" id="IPR026992">
    <property type="entry name" value="DIOX_N"/>
</dbReference>
<feature type="domain" description="Non-haem dioxygenase N-terminal" evidence="4">
    <location>
        <begin position="20"/>
        <end position="127"/>
    </location>
</feature>
<keyword evidence="2" id="KW-0560">Oxidoreductase</keyword>
<dbReference type="Proteomes" id="UP000663850">
    <property type="component" value="Unassembled WGS sequence"/>
</dbReference>
<dbReference type="SUPFAM" id="SSF51197">
    <property type="entry name" value="Clavaminate synthase-like"/>
    <property type="match status" value="1"/>
</dbReference>
<sequence length="141" mass="15835">MSVVDLPSLADQSIPPFESIPVIDISGLSGDSESKAQVASAIRDACIQIGFFYVKNHGVDNALIASTADAAHRFFDLPMEEKMKIEFRKNPTLKGYYPWDKRGRVHESFELRPGTEISTRESDIWPSEDVLPGFRETVLKY</sequence>
<dbReference type="PANTHER" id="PTHR10209:SF590">
    <property type="entry name" value="2-OXOGLUTARATE (2OG) AND FE(II)-DEPENDENT OXYGENASE SUPERFAMILY PROTEIN"/>
    <property type="match status" value="1"/>
</dbReference>
<gene>
    <name evidence="5" type="ORF">RDB_LOCUS8152</name>
</gene>
<dbReference type="PANTHER" id="PTHR10209">
    <property type="entry name" value="OXIDOREDUCTASE, 2OG-FE II OXYGENASE FAMILY PROTEIN"/>
    <property type="match status" value="1"/>
</dbReference>
<dbReference type="AlphaFoldDB" id="A0A8H3AFP7"/>
<dbReference type="Pfam" id="PF14226">
    <property type="entry name" value="DIOX_N"/>
    <property type="match status" value="1"/>
</dbReference>
<dbReference type="Gene3D" id="2.60.120.330">
    <property type="entry name" value="B-lactam Antibiotic, Isopenicillin N Synthase, Chain"/>
    <property type="match status" value="1"/>
</dbReference>
<accession>A0A8H3AFP7</accession>
<comment type="caution">
    <text evidence="5">The sequence shown here is derived from an EMBL/GenBank/DDBJ whole genome shotgun (WGS) entry which is preliminary data.</text>
</comment>
<evidence type="ECO:0000256" key="3">
    <source>
        <dbReference type="ARBA" id="ARBA00023004"/>
    </source>
</evidence>
<dbReference type="GO" id="GO:0016491">
    <property type="term" value="F:oxidoreductase activity"/>
    <property type="evidence" value="ECO:0007669"/>
    <property type="project" value="UniProtKB-KW"/>
</dbReference>
<proteinExistence type="predicted"/>
<evidence type="ECO:0000256" key="2">
    <source>
        <dbReference type="ARBA" id="ARBA00023002"/>
    </source>
</evidence>
<keyword evidence="3" id="KW-0408">Iron</keyword>
<keyword evidence="1" id="KW-0479">Metal-binding</keyword>
<evidence type="ECO:0000256" key="1">
    <source>
        <dbReference type="ARBA" id="ARBA00022723"/>
    </source>
</evidence>
<protein>
    <recommendedName>
        <fullName evidence="4">Non-haem dioxygenase N-terminal domain-containing protein</fullName>
    </recommendedName>
</protein>
<dbReference type="InterPro" id="IPR027443">
    <property type="entry name" value="IPNS-like_sf"/>
</dbReference>
<dbReference type="GO" id="GO:0046872">
    <property type="term" value="F:metal ion binding"/>
    <property type="evidence" value="ECO:0007669"/>
    <property type="project" value="UniProtKB-KW"/>
</dbReference>
<dbReference type="EMBL" id="CAJMWZ010000420">
    <property type="protein sequence ID" value="CAE6418944.1"/>
    <property type="molecule type" value="Genomic_DNA"/>
</dbReference>